<dbReference type="EMBL" id="LNIX01000001">
    <property type="protein sequence ID" value="OXA62248.1"/>
    <property type="molecule type" value="Genomic_DNA"/>
</dbReference>
<accession>A0A226EYG7</accession>
<evidence type="ECO:0000313" key="2">
    <source>
        <dbReference type="EMBL" id="OXA62248.1"/>
    </source>
</evidence>
<dbReference type="AlphaFoldDB" id="A0A226EYG7"/>
<comment type="caution">
    <text evidence="2">The sequence shown here is derived from an EMBL/GenBank/DDBJ whole genome shotgun (WGS) entry which is preliminary data.</text>
</comment>
<keyword evidence="1" id="KW-0812">Transmembrane</keyword>
<keyword evidence="1" id="KW-1133">Transmembrane helix</keyword>
<evidence type="ECO:0000256" key="1">
    <source>
        <dbReference type="SAM" id="Phobius"/>
    </source>
</evidence>
<feature type="transmembrane region" description="Helical" evidence="1">
    <location>
        <begin position="101"/>
        <end position="126"/>
    </location>
</feature>
<name>A0A226EYG7_FOLCA</name>
<dbReference type="OrthoDB" id="8297494at2759"/>
<feature type="transmembrane region" description="Helical" evidence="1">
    <location>
        <begin position="73"/>
        <end position="95"/>
    </location>
</feature>
<dbReference type="Proteomes" id="UP000198287">
    <property type="component" value="Unassembled WGS sequence"/>
</dbReference>
<reference evidence="2 3" key="1">
    <citation type="submission" date="2015-12" db="EMBL/GenBank/DDBJ databases">
        <title>The genome of Folsomia candida.</title>
        <authorList>
            <person name="Faddeeva A."/>
            <person name="Derks M.F."/>
            <person name="Anvar Y."/>
            <person name="Smit S."/>
            <person name="Van Straalen N."/>
            <person name="Roelofs D."/>
        </authorList>
    </citation>
    <scope>NUCLEOTIDE SEQUENCE [LARGE SCALE GENOMIC DNA]</scope>
    <source>
        <strain evidence="2 3">VU population</strain>
        <tissue evidence="2">Whole body</tissue>
    </source>
</reference>
<organism evidence="2 3">
    <name type="scientific">Folsomia candida</name>
    <name type="common">Springtail</name>
    <dbReference type="NCBI Taxonomy" id="158441"/>
    <lineage>
        <taxon>Eukaryota</taxon>
        <taxon>Metazoa</taxon>
        <taxon>Ecdysozoa</taxon>
        <taxon>Arthropoda</taxon>
        <taxon>Hexapoda</taxon>
        <taxon>Collembola</taxon>
        <taxon>Entomobryomorpha</taxon>
        <taxon>Isotomoidea</taxon>
        <taxon>Isotomidae</taxon>
        <taxon>Proisotominae</taxon>
        <taxon>Folsomia</taxon>
    </lineage>
</organism>
<feature type="transmembrane region" description="Helical" evidence="1">
    <location>
        <begin position="12"/>
        <end position="31"/>
    </location>
</feature>
<proteinExistence type="predicted"/>
<evidence type="ECO:0000313" key="3">
    <source>
        <dbReference type="Proteomes" id="UP000198287"/>
    </source>
</evidence>
<gene>
    <name evidence="2" type="ORF">Fcan01_00051</name>
</gene>
<keyword evidence="1" id="KW-0472">Membrane</keyword>
<feature type="transmembrane region" description="Helical" evidence="1">
    <location>
        <begin position="170"/>
        <end position="191"/>
    </location>
</feature>
<keyword evidence="3" id="KW-1185">Reference proteome</keyword>
<protein>
    <submittedName>
        <fullName evidence="2">Uncharacterized protein</fullName>
    </submittedName>
</protein>
<sequence length="299" mass="33962">MFCNVFFGPVTLADRFIGLAFLVVYFIAVIVRRDYKLENSFLQLINTFLLFEADVMKDFQNCPLTIGEKVSKIMVSLCEASIAVLPALQFVLLIFETWMCYHMLVSGSSGLLYGLFVGILCLMSYIKKLGRKISANSSINDKEASVQLYRRIQILEKSVNAYVMDRIMPAYILGGPIVQIVSMFACINLHNEIKMPGFILFPMLAVDAISANTISLTLASCVYRFSKQVLQRLRNVSTCSGCNKLTKREMKSISILKIKFGSNFIDRKTPLVIQNFCLTRDTHDLSFESRVPTMFFRIY</sequence>
<feature type="transmembrane region" description="Helical" evidence="1">
    <location>
        <begin position="197"/>
        <end position="225"/>
    </location>
</feature>